<gene>
    <name evidence="2" type="ORF">AVDCRST_MAG07-3432</name>
</gene>
<organism evidence="2">
    <name type="scientific">uncultured Frankineae bacterium</name>
    <dbReference type="NCBI Taxonomy" id="437475"/>
    <lineage>
        <taxon>Bacteria</taxon>
        <taxon>Bacillati</taxon>
        <taxon>Actinomycetota</taxon>
        <taxon>Actinomycetes</taxon>
        <taxon>Frankiales</taxon>
        <taxon>environmental samples</taxon>
    </lineage>
</organism>
<accession>A0A6J4MF89</accession>
<evidence type="ECO:0000313" key="2">
    <source>
        <dbReference type="EMBL" id="CAA9356825.1"/>
    </source>
</evidence>
<feature type="compositionally biased region" description="Basic residues" evidence="1">
    <location>
        <begin position="136"/>
        <end position="152"/>
    </location>
</feature>
<feature type="compositionally biased region" description="Low complexity" evidence="1">
    <location>
        <begin position="222"/>
        <end position="236"/>
    </location>
</feature>
<sequence>DRLLAPRRRPARRLRRGPSPDRRAHRLRGGAPRAVRDLPGPPGAGRRRAAAGRRVGRGRRHDRRAPQERPRAPARPARRRGGHRTAARRHALPAAVVDHGDRDRAGPGAAGGAQRGPRDRRVPGPGAGAAGGGGRRGLRPAHRSAARGHRGRAVLVVPAAARPQRGRRRRHPGARGAGDRARPVHTSGGRCLAASGPGPELLVPRAGHAGGPRRLQRRPRGRLAAARPVRARSGARPPRRRHCRPPAALPRPARPRRRRPAVAAPCAPRLREPRM</sequence>
<feature type="compositionally biased region" description="Basic residues" evidence="1">
    <location>
        <begin position="76"/>
        <end position="91"/>
    </location>
</feature>
<reference evidence="2" key="1">
    <citation type="submission" date="2020-02" db="EMBL/GenBank/DDBJ databases">
        <authorList>
            <person name="Meier V. D."/>
        </authorList>
    </citation>
    <scope>NUCLEOTIDE SEQUENCE</scope>
    <source>
        <strain evidence="2">AVDCRST_MAG07</strain>
    </source>
</reference>
<feature type="region of interest" description="Disordered" evidence="1">
    <location>
        <begin position="1"/>
        <end position="275"/>
    </location>
</feature>
<dbReference type="EMBL" id="CADCUB010000164">
    <property type="protein sequence ID" value="CAA9356825.1"/>
    <property type="molecule type" value="Genomic_DNA"/>
</dbReference>
<feature type="compositionally biased region" description="Basic residues" evidence="1">
    <location>
        <begin position="164"/>
        <end position="173"/>
    </location>
</feature>
<feature type="compositionally biased region" description="Basic residues" evidence="1">
    <location>
        <begin position="1"/>
        <end position="16"/>
    </location>
</feature>
<feature type="compositionally biased region" description="Gly residues" evidence="1">
    <location>
        <begin position="125"/>
        <end position="135"/>
    </location>
</feature>
<feature type="non-terminal residue" evidence="2">
    <location>
        <position position="1"/>
    </location>
</feature>
<name>A0A6J4MF89_9ACTN</name>
<dbReference type="AlphaFoldDB" id="A0A6J4MF89"/>
<protein>
    <submittedName>
        <fullName evidence="2">Uncharacterized protein</fullName>
    </submittedName>
</protein>
<feature type="compositionally biased region" description="Basic residues" evidence="1">
    <location>
        <begin position="45"/>
        <end position="63"/>
    </location>
</feature>
<evidence type="ECO:0000256" key="1">
    <source>
        <dbReference type="SAM" id="MobiDB-lite"/>
    </source>
</evidence>
<feature type="non-terminal residue" evidence="2">
    <location>
        <position position="275"/>
    </location>
</feature>
<proteinExistence type="predicted"/>
<feature type="compositionally biased region" description="Low complexity" evidence="1">
    <location>
        <begin position="153"/>
        <end position="163"/>
    </location>
</feature>